<reference evidence="2 3" key="1">
    <citation type="submission" date="2022-06" db="EMBL/GenBank/DDBJ databases">
        <title>Genomic Encyclopedia of Type Strains, Phase I: the one thousand microbial genomes (KMG-I) project.</title>
        <authorList>
            <person name="Kyrpides N."/>
        </authorList>
    </citation>
    <scope>NUCLEOTIDE SEQUENCE [LARGE SCALE GENOMIC DNA]</scope>
    <source>
        <strain evidence="2 3">DSM 43889</strain>
    </source>
</reference>
<dbReference type="Proteomes" id="UP000791080">
    <property type="component" value="Unassembled WGS sequence"/>
</dbReference>
<evidence type="ECO:0000259" key="1">
    <source>
        <dbReference type="Pfam" id="PF12680"/>
    </source>
</evidence>
<organism evidence="2 3">
    <name type="scientific">Actinoalloteichus caeruleus DSM 43889</name>
    <dbReference type="NCBI Taxonomy" id="1120930"/>
    <lineage>
        <taxon>Bacteria</taxon>
        <taxon>Bacillati</taxon>
        <taxon>Actinomycetota</taxon>
        <taxon>Actinomycetes</taxon>
        <taxon>Pseudonocardiales</taxon>
        <taxon>Pseudonocardiaceae</taxon>
        <taxon>Actinoalloteichus</taxon>
        <taxon>Actinoalloteichus cyanogriseus</taxon>
    </lineage>
</organism>
<dbReference type="SUPFAM" id="SSF54427">
    <property type="entry name" value="NTF2-like"/>
    <property type="match status" value="1"/>
</dbReference>
<accession>A0ABT1JKA3</accession>
<evidence type="ECO:0000313" key="3">
    <source>
        <dbReference type="Proteomes" id="UP000791080"/>
    </source>
</evidence>
<dbReference type="InterPro" id="IPR032710">
    <property type="entry name" value="NTF2-like_dom_sf"/>
</dbReference>
<dbReference type="Pfam" id="PF12680">
    <property type="entry name" value="SnoaL_2"/>
    <property type="match status" value="1"/>
</dbReference>
<proteinExistence type="predicted"/>
<dbReference type="GO" id="GO:0016853">
    <property type="term" value="F:isomerase activity"/>
    <property type="evidence" value="ECO:0007669"/>
    <property type="project" value="UniProtKB-KW"/>
</dbReference>
<evidence type="ECO:0000313" key="2">
    <source>
        <dbReference type="EMBL" id="MCP2332946.1"/>
    </source>
</evidence>
<sequence>MVMDSSAQDHVRGTTDRYLSRLAAGDVTGVLALFSDDGVVSSPMTGRIPAREFYPELAAATQRSAVTPLDVFVSVADTRRAAVRFRYDWRLPDGQPTSFDCVDVLTFTEDWSIAELRIVYDTHPLRAAWRASLRGTR</sequence>
<name>A0ABT1JKA3_ACTCY</name>
<keyword evidence="2" id="KW-0413">Isomerase</keyword>
<protein>
    <submittedName>
        <fullName evidence="2">Ketosteroid isomerase-related protein</fullName>
    </submittedName>
</protein>
<gene>
    <name evidence="2" type="ORF">G443_003216</name>
</gene>
<feature type="domain" description="SnoaL-like" evidence="1">
    <location>
        <begin position="16"/>
        <end position="115"/>
    </location>
</feature>
<dbReference type="EMBL" id="AUBJ02000001">
    <property type="protein sequence ID" value="MCP2332946.1"/>
    <property type="molecule type" value="Genomic_DNA"/>
</dbReference>
<dbReference type="Gene3D" id="3.10.450.50">
    <property type="match status" value="1"/>
</dbReference>
<keyword evidence="3" id="KW-1185">Reference proteome</keyword>
<comment type="caution">
    <text evidence="2">The sequence shown here is derived from an EMBL/GenBank/DDBJ whole genome shotgun (WGS) entry which is preliminary data.</text>
</comment>
<dbReference type="InterPro" id="IPR037401">
    <property type="entry name" value="SnoaL-like"/>
</dbReference>